<dbReference type="SUPFAM" id="SSF57959">
    <property type="entry name" value="Leucine zipper domain"/>
    <property type="match status" value="1"/>
</dbReference>
<keyword evidence="4" id="KW-0238">DNA-binding</keyword>
<evidence type="ECO:0000259" key="9">
    <source>
        <dbReference type="PROSITE" id="PS00036"/>
    </source>
</evidence>
<dbReference type="Proteomes" id="UP000191024">
    <property type="component" value="Chromosome G"/>
</dbReference>
<organism evidence="10 11">
    <name type="scientific">Lachancea mirantina</name>
    <dbReference type="NCBI Taxonomy" id="1230905"/>
    <lineage>
        <taxon>Eukaryota</taxon>
        <taxon>Fungi</taxon>
        <taxon>Dikarya</taxon>
        <taxon>Ascomycota</taxon>
        <taxon>Saccharomycotina</taxon>
        <taxon>Saccharomycetes</taxon>
        <taxon>Saccharomycetales</taxon>
        <taxon>Saccharomycetaceae</taxon>
        <taxon>Lachancea</taxon>
    </lineage>
</organism>
<evidence type="ECO:0000256" key="6">
    <source>
        <dbReference type="ARBA" id="ARBA00023230"/>
    </source>
</evidence>
<evidence type="ECO:0000256" key="5">
    <source>
        <dbReference type="ARBA" id="ARBA00023163"/>
    </source>
</evidence>
<evidence type="ECO:0000256" key="4">
    <source>
        <dbReference type="ARBA" id="ARBA00023125"/>
    </source>
</evidence>
<feature type="domain" description="BZIP" evidence="9">
    <location>
        <begin position="39"/>
        <end position="53"/>
    </location>
</feature>
<evidence type="ECO:0000256" key="2">
    <source>
        <dbReference type="ARBA" id="ARBA00007163"/>
    </source>
</evidence>
<evidence type="ECO:0000313" key="11">
    <source>
        <dbReference type="Proteomes" id="UP000191024"/>
    </source>
</evidence>
<evidence type="ECO:0000256" key="1">
    <source>
        <dbReference type="ARBA" id="ARBA00004123"/>
    </source>
</evidence>
<evidence type="ECO:0000256" key="7">
    <source>
        <dbReference type="ARBA" id="ARBA00023242"/>
    </source>
</evidence>
<keyword evidence="6" id="KW-0834">Unfolded protein response</keyword>
<evidence type="ECO:0000256" key="3">
    <source>
        <dbReference type="ARBA" id="ARBA00023015"/>
    </source>
</evidence>
<keyword evidence="11" id="KW-1185">Reference proteome</keyword>
<evidence type="ECO:0000256" key="8">
    <source>
        <dbReference type="SAM" id="MobiDB-lite"/>
    </source>
</evidence>
<feature type="region of interest" description="Disordered" evidence="8">
    <location>
        <begin position="105"/>
        <end position="139"/>
    </location>
</feature>
<dbReference type="OrthoDB" id="674948at2759"/>
<dbReference type="GO" id="GO:0003677">
    <property type="term" value="F:DNA binding"/>
    <property type="evidence" value="ECO:0007669"/>
    <property type="project" value="UniProtKB-KW"/>
</dbReference>
<dbReference type="Gene3D" id="1.20.5.170">
    <property type="match status" value="1"/>
</dbReference>
<sequence length="232" mass="25709">MSSNTKESTAKIPKNFKSTLPPRKRAKTKEEKEQRRIERILRNRRAAHQSREKKRLYLQFLEQKSAVLERLIAQVDMESVVQKAGPARALYMEYQDLVARYDGDEEGSCASEERRSGECRPTSLSDASSTSNSVMSTPASVAVESPLSNVDSGYSGVKGTTPFTSCENLNAVFDGLSAESTSIDTAPDWNLVLNNDTPFEVDPQASDMHALAMTDGSWDLDYTRDPAVIAVY</sequence>
<reference evidence="10 11" key="1">
    <citation type="submission" date="2016-03" db="EMBL/GenBank/DDBJ databases">
        <authorList>
            <person name="Devillers H."/>
        </authorList>
    </citation>
    <scope>NUCLEOTIDE SEQUENCE [LARGE SCALE GENOMIC DNA]</scope>
    <source>
        <strain evidence="10">CBS 11717</strain>
    </source>
</reference>
<dbReference type="InterPro" id="IPR044280">
    <property type="entry name" value="Hac1/HY5"/>
</dbReference>
<comment type="subcellular location">
    <subcellularLocation>
        <location evidence="1">Nucleus</location>
    </subcellularLocation>
</comment>
<keyword evidence="7" id="KW-0539">Nucleus</keyword>
<keyword evidence="5" id="KW-0804">Transcription</keyword>
<dbReference type="GO" id="GO:0000981">
    <property type="term" value="F:DNA-binding transcription factor activity, RNA polymerase II-specific"/>
    <property type="evidence" value="ECO:0007669"/>
    <property type="project" value="InterPro"/>
</dbReference>
<dbReference type="PANTHER" id="PTHR46714">
    <property type="entry name" value="TRANSCRIPTIONAL ACTIVATOR HAC1"/>
    <property type="match status" value="1"/>
</dbReference>
<gene>
    <name evidence="10" type="ORF">LAMI_0G16864G</name>
</gene>
<dbReference type="GO" id="GO:0045944">
    <property type="term" value="P:positive regulation of transcription by RNA polymerase II"/>
    <property type="evidence" value="ECO:0007669"/>
    <property type="project" value="InterPro"/>
</dbReference>
<comment type="similarity">
    <text evidence="2">Belongs to the bZIP family.</text>
</comment>
<feature type="region of interest" description="Disordered" evidence="8">
    <location>
        <begin position="1"/>
        <end position="35"/>
    </location>
</feature>
<keyword evidence="3" id="KW-0805">Transcription regulation</keyword>
<evidence type="ECO:0000313" key="10">
    <source>
        <dbReference type="EMBL" id="SCV02208.1"/>
    </source>
</evidence>
<name>A0A1G4KD31_9SACH</name>
<dbReference type="GO" id="GO:0005634">
    <property type="term" value="C:nucleus"/>
    <property type="evidence" value="ECO:0007669"/>
    <property type="project" value="UniProtKB-SubCell"/>
</dbReference>
<dbReference type="EMBL" id="LT598469">
    <property type="protein sequence ID" value="SCV02208.1"/>
    <property type="molecule type" value="Genomic_DNA"/>
</dbReference>
<proteinExistence type="inferred from homology"/>
<dbReference type="InterPro" id="IPR004827">
    <property type="entry name" value="bZIP"/>
</dbReference>
<dbReference type="InterPro" id="IPR046347">
    <property type="entry name" value="bZIP_sf"/>
</dbReference>
<protein>
    <submittedName>
        <fullName evidence="10">LAMI_0G16864g1_1</fullName>
    </submittedName>
</protein>
<dbReference type="PANTHER" id="PTHR46714:SF6">
    <property type="entry name" value="TRANSCRIPTIONAL ACTIVATOR HAC1"/>
    <property type="match status" value="1"/>
</dbReference>
<dbReference type="PROSITE" id="PS00036">
    <property type="entry name" value="BZIP_BASIC"/>
    <property type="match status" value="1"/>
</dbReference>
<dbReference type="GO" id="GO:0006986">
    <property type="term" value="P:response to unfolded protein"/>
    <property type="evidence" value="ECO:0007669"/>
    <property type="project" value="UniProtKB-KW"/>
</dbReference>
<dbReference type="AlphaFoldDB" id="A0A1G4KD31"/>
<dbReference type="STRING" id="1230905.A0A1G4KD31"/>
<accession>A0A1G4KD31</accession>
<feature type="compositionally biased region" description="Low complexity" evidence="8">
    <location>
        <begin position="123"/>
        <end position="133"/>
    </location>
</feature>
<dbReference type="CDD" id="cd14710">
    <property type="entry name" value="bZIP_HAC1-like"/>
    <property type="match status" value="1"/>
</dbReference>